<gene>
    <name evidence="1" type="ORF">IHE45_04G037500</name>
</gene>
<keyword evidence="2" id="KW-1185">Reference proteome</keyword>
<name>A0ACB7WCF8_DIOAL</name>
<sequence>MSSRSATLSKLLQTNNYIDLSIFTDIPATVAVEAFKLVAIFSYNVPPPLTSDNIIPVACLAAFLSMTEDHSPNNLLKLSLSFFSSQILPNWNSTVKAFKCTELLISHAQQLGLIEACLNSISGKAFADPSLLNPPFPVDSKPSACRRLFSSSSSSSSSNEDITSLSLPLFELAIACLSLSGISPDHIGHCLFRYANKGCQETSSIYERSKNKKIIESVVGLIPNKRGSVHASNLLQILRAAIDLHANKACIHGLESMIAMQLTEVSIEDLLTHDIECMKRILSYFIASCETESNAKEAEFVIEIMEEYAGEMAREGSLGKDEFVGFMDRMRVLLDHLGRCYDGVYRAVDIYLDAHGDLTEREREEVCRVLSCRRMSEEACVHAAQNERLPMRFVAQVLFIGQMRIREVLINGDELSSSEKERKKKVMIMEEEEEEMKMEMEKVKKKRKKGVWKEMKELFGCKSGCDKE</sequence>
<dbReference type="EMBL" id="CM037014">
    <property type="protein sequence ID" value="KAH7685411.1"/>
    <property type="molecule type" value="Genomic_DNA"/>
</dbReference>
<organism evidence="1 2">
    <name type="scientific">Dioscorea alata</name>
    <name type="common">Purple yam</name>
    <dbReference type="NCBI Taxonomy" id="55571"/>
    <lineage>
        <taxon>Eukaryota</taxon>
        <taxon>Viridiplantae</taxon>
        <taxon>Streptophyta</taxon>
        <taxon>Embryophyta</taxon>
        <taxon>Tracheophyta</taxon>
        <taxon>Spermatophyta</taxon>
        <taxon>Magnoliopsida</taxon>
        <taxon>Liliopsida</taxon>
        <taxon>Dioscoreales</taxon>
        <taxon>Dioscoreaceae</taxon>
        <taxon>Dioscorea</taxon>
    </lineage>
</organism>
<reference evidence="2" key="1">
    <citation type="journal article" date="2022" name="Nat. Commun.">
        <title>Chromosome evolution and the genetic basis of agronomically important traits in greater yam.</title>
        <authorList>
            <person name="Bredeson J.V."/>
            <person name="Lyons J.B."/>
            <person name="Oniyinde I.O."/>
            <person name="Okereke N.R."/>
            <person name="Kolade O."/>
            <person name="Nnabue I."/>
            <person name="Nwadili C.O."/>
            <person name="Hribova E."/>
            <person name="Parker M."/>
            <person name="Nwogha J."/>
            <person name="Shu S."/>
            <person name="Carlson J."/>
            <person name="Kariba R."/>
            <person name="Muthemba S."/>
            <person name="Knop K."/>
            <person name="Barton G.J."/>
            <person name="Sherwood A.V."/>
            <person name="Lopez-Montes A."/>
            <person name="Asiedu R."/>
            <person name="Jamnadass R."/>
            <person name="Muchugi A."/>
            <person name="Goodstein D."/>
            <person name="Egesi C.N."/>
            <person name="Featherston J."/>
            <person name="Asfaw A."/>
            <person name="Simpson G.G."/>
            <person name="Dolezel J."/>
            <person name="Hendre P.S."/>
            <person name="Van Deynze A."/>
            <person name="Kumar P.L."/>
            <person name="Obidiegwu J.E."/>
            <person name="Bhattacharjee R."/>
            <person name="Rokhsar D.S."/>
        </authorList>
    </citation>
    <scope>NUCLEOTIDE SEQUENCE [LARGE SCALE GENOMIC DNA]</scope>
    <source>
        <strain evidence="2">cv. TDa95/00328</strain>
    </source>
</reference>
<proteinExistence type="predicted"/>
<dbReference type="Proteomes" id="UP000827976">
    <property type="component" value="Chromosome 4"/>
</dbReference>
<protein>
    <submittedName>
        <fullName evidence="1">NPH3 domain-containing protein</fullName>
    </submittedName>
</protein>
<evidence type="ECO:0000313" key="1">
    <source>
        <dbReference type="EMBL" id="KAH7685411.1"/>
    </source>
</evidence>
<evidence type="ECO:0000313" key="2">
    <source>
        <dbReference type="Proteomes" id="UP000827976"/>
    </source>
</evidence>
<comment type="caution">
    <text evidence="1">The sequence shown here is derived from an EMBL/GenBank/DDBJ whole genome shotgun (WGS) entry which is preliminary data.</text>
</comment>
<accession>A0ACB7WCF8</accession>